<evidence type="ECO:0000313" key="3">
    <source>
        <dbReference type="Proteomes" id="UP000295497"/>
    </source>
</evidence>
<dbReference type="Gene3D" id="2.80.10.50">
    <property type="match status" value="3"/>
</dbReference>
<evidence type="ECO:0000256" key="1">
    <source>
        <dbReference type="SAM" id="MobiDB-lite"/>
    </source>
</evidence>
<accession>A0A4P2QJP3</accession>
<feature type="region of interest" description="Disordered" evidence="1">
    <location>
        <begin position="59"/>
        <end position="87"/>
    </location>
</feature>
<dbReference type="EMBL" id="CP012672">
    <property type="protein sequence ID" value="AUX29861.1"/>
    <property type="molecule type" value="Genomic_DNA"/>
</dbReference>
<dbReference type="AlphaFoldDB" id="A0A4P2QJP3"/>
<name>A0A4P2QJP3_SORCE</name>
<dbReference type="NCBIfam" id="TIGR02608">
    <property type="entry name" value="delta_60_rpt"/>
    <property type="match status" value="6"/>
</dbReference>
<dbReference type="Pfam" id="PF17164">
    <property type="entry name" value="DUF5122"/>
    <property type="match status" value="5"/>
</dbReference>
<reference evidence="2 3" key="1">
    <citation type="submission" date="2015-09" db="EMBL/GenBank/DDBJ databases">
        <title>Sorangium comparison.</title>
        <authorList>
            <person name="Zaburannyi N."/>
            <person name="Bunk B."/>
            <person name="Overmann J."/>
            <person name="Mueller R."/>
        </authorList>
    </citation>
    <scope>NUCLEOTIDE SEQUENCE [LARGE SCALE GENOMIC DNA]</scope>
    <source>
        <strain evidence="2 3">So ce836</strain>
    </source>
</reference>
<sequence>MILLLTPFAQRSAPTRPARRFRRAACLAGAAAACLALGCQGILGIHDVSRDGAGGAIGGGDGGAAPGEGGGGSGGGPAQGSGGGVPQSGFSIALDPAAARVVRGGSEELAVTVTRSGDFAGDVELSLSDLPSGVTASPVVVPGGDTTGVLTLAAEPLAIVGSAAPSLRASAPGEEDQLLPVSLLVADPPGTLDQSFDGDGIASSGTSHEGRAVVVQDDGKIVVAGVDGNTWGLARFLPSGALDPEFGTGGLVVGQEGSVKSLALQPDGRIVAVGTRSGQLAVVRFNASGGLDQAFGASGVATIDRAWISGSEGFDVAVLRDGSIVAVGVGNPGNRGIAVRLSSTGDFDRGFAGSGLFSMDERPLHSVAIGGGDRIVAGGTERTDGPTFLAARLDPDGELDPGFGAGGVAYLAQTPYNDADLALGSDGKPVLVGYALDGVNDYAFARFTADGSADTTFGGSGMVNASGGGKPYVRGYGVALQADGKLLGAVAGGTVNSGITASILRLLPDGTADAGFGASGAVVLDDFPETNHLYAVTVQRDGRIVAVGKRSSLGLMVVRIWD</sequence>
<dbReference type="RefSeq" id="WP_129573952.1">
    <property type="nucleotide sequence ID" value="NZ_CP012672.1"/>
</dbReference>
<gene>
    <name evidence="2" type="ORF">SOCE836_019540</name>
</gene>
<proteinExistence type="predicted"/>
<dbReference type="SUPFAM" id="SSF82171">
    <property type="entry name" value="DPP6 N-terminal domain-like"/>
    <property type="match status" value="1"/>
</dbReference>
<evidence type="ECO:0000313" key="2">
    <source>
        <dbReference type="EMBL" id="AUX29861.1"/>
    </source>
</evidence>
<feature type="compositionally biased region" description="Gly residues" evidence="1">
    <location>
        <begin position="59"/>
        <end position="86"/>
    </location>
</feature>
<dbReference type="InterPro" id="IPR013431">
    <property type="entry name" value="Delta_60_rpt"/>
</dbReference>
<dbReference type="Proteomes" id="UP000295497">
    <property type="component" value="Chromosome"/>
</dbReference>
<organism evidence="2 3">
    <name type="scientific">Sorangium cellulosum</name>
    <name type="common">Polyangium cellulosum</name>
    <dbReference type="NCBI Taxonomy" id="56"/>
    <lineage>
        <taxon>Bacteria</taxon>
        <taxon>Pseudomonadati</taxon>
        <taxon>Myxococcota</taxon>
        <taxon>Polyangia</taxon>
        <taxon>Polyangiales</taxon>
        <taxon>Polyangiaceae</taxon>
        <taxon>Sorangium</taxon>
    </lineage>
</organism>
<protein>
    <submittedName>
        <fullName evidence="2">Uncharacterized protein</fullName>
    </submittedName>
</protein>